<reference evidence="1" key="1">
    <citation type="submission" date="2017-07" db="EMBL/GenBank/DDBJ databases">
        <authorList>
            <person name="Mikheyev A."/>
            <person name="Grau M."/>
        </authorList>
    </citation>
    <scope>NUCLEOTIDE SEQUENCE</scope>
    <source>
        <tissue evidence="1">Venom_gland</tissue>
    </source>
</reference>
<dbReference type="AlphaFoldDB" id="A0A2D4LER2"/>
<evidence type="ECO:0000313" key="1">
    <source>
        <dbReference type="EMBL" id="LAB19494.1"/>
    </source>
</evidence>
<dbReference type="EMBL" id="IACM01021107">
    <property type="protein sequence ID" value="LAB19494.1"/>
    <property type="molecule type" value="Transcribed_RNA"/>
</dbReference>
<accession>A0A2D4LER2</accession>
<proteinExistence type="predicted"/>
<sequence length="108" mass="12373">MAQSIALTEIIQQGKSVSMPINKGTLFLCLVQRIFTIPFLHQHLLLFKRVHPFLPTHHKHQRSNRISSSESVQLMLMVLNSESTVLPRVPNCLKGIHKRKKITPTPKM</sequence>
<organism evidence="1">
    <name type="scientific">Micrurus spixii</name>
    <name type="common">Amazon coral snake</name>
    <dbReference type="NCBI Taxonomy" id="129469"/>
    <lineage>
        <taxon>Eukaryota</taxon>
        <taxon>Metazoa</taxon>
        <taxon>Chordata</taxon>
        <taxon>Craniata</taxon>
        <taxon>Vertebrata</taxon>
        <taxon>Euteleostomi</taxon>
        <taxon>Lepidosauria</taxon>
        <taxon>Squamata</taxon>
        <taxon>Bifurcata</taxon>
        <taxon>Unidentata</taxon>
        <taxon>Episquamata</taxon>
        <taxon>Toxicofera</taxon>
        <taxon>Serpentes</taxon>
        <taxon>Colubroidea</taxon>
        <taxon>Elapidae</taxon>
        <taxon>Elapinae</taxon>
        <taxon>Micrurus</taxon>
    </lineage>
</organism>
<protein>
    <submittedName>
        <fullName evidence="1">Uncharacterized protein</fullName>
    </submittedName>
</protein>
<reference evidence="1" key="2">
    <citation type="submission" date="2017-11" db="EMBL/GenBank/DDBJ databases">
        <title>Coralsnake Venomics: Analyses of Venom Gland Transcriptomes and Proteomes of Six Brazilian Taxa.</title>
        <authorList>
            <person name="Aird S.D."/>
            <person name="Jorge da Silva N."/>
            <person name="Qiu L."/>
            <person name="Villar-Briones A."/>
            <person name="Aparecida-Saddi V."/>
            <person name="Campos-Telles M.P."/>
            <person name="Grau M."/>
            <person name="Mikheyev A.S."/>
        </authorList>
    </citation>
    <scope>NUCLEOTIDE SEQUENCE</scope>
    <source>
        <tissue evidence="1">Venom_gland</tissue>
    </source>
</reference>
<name>A0A2D4LER2_9SAUR</name>